<comment type="subcellular location">
    <subcellularLocation>
        <location evidence="1">Membrane</location>
        <topology evidence="1">Multi-pass membrane protein</topology>
    </subcellularLocation>
</comment>
<feature type="transmembrane region" description="Helical" evidence="5">
    <location>
        <begin position="265"/>
        <end position="288"/>
    </location>
</feature>
<feature type="signal peptide" evidence="6">
    <location>
        <begin position="1"/>
        <end position="19"/>
    </location>
</feature>
<keyword evidence="9" id="KW-1185">Reference proteome</keyword>
<dbReference type="Pfam" id="PF00002">
    <property type="entry name" value="7tm_2"/>
    <property type="match status" value="1"/>
</dbReference>
<sequence>MYLFTLLTYLLITTLLSRGYTTEKCCGPSEHLQILQNLTYQCIEDVTKRLGIITDQTNFLETNTDGDCVDVKDDILTHSFINESFVRVGLPECKLIVDRELDEDIDLYQTVIDVRRNPDYCIDKNEKGSFSLRQCREDVRECEHVRCVKKCCPDGQSFVNGPNCLDTYTHGLNLSYSTRIEEPEGPFAIISNRTCERIYIMNEERYIFNLDKDGIFSYWRNQSNSFVPEAIDEKFSYCIEHAKLKKANGFMVFKCFEEKEYKLKFGYTLVPKIMSCVFLSLTIIIYFVLNETRSLFGKILMNYCVSTLFLFSILVYAHIELSPTDLTCKLTAYALVFVSTVSFAWLNIMCCDIWWTFGTTKQTVGVHQRKKDLRRLLWYMLYGWGMPTALTLIIFIFSSNPVLPYSIHPFVGTAVCFIENRSGNYAAILFLRLPHLVIQLVNTVLFFKTIVYCLKIKNEINKINDTTKHERNSNFKRDKERLSLILKLSVIMGVTFIFDVMSNFDIKK</sequence>
<keyword evidence="2 5" id="KW-0812">Transmembrane</keyword>
<dbReference type="CDD" id="cd15039">
    <property type="entry name" value="7tmB3_Methuselah-like"/>
    <property type="match status" value="1"/>
</dbReference>
<dbReference type="GO" id="GO:0007166">
    <property type="term" value="P:cell surface receptor signaling pathway"/>
    <property type="evidence" value="ECO:0007669"/>
    <property type="project" value="InterPro"/>
</dbReference>
<accession>A0AAV8Z6A0</accession>
<comment type="caution">
    <text evidence="8">The sequence shown here is derived from an EMBL/GenBank/DDBJ whole genome shotgun (WGS) entry which is preliminary data.</text>
</comment>
<name>A0AAV8Z6A0_9CUCU</name>
<evidence type="ECO:0000256" key="3">
    <source>
        <dbReference type="ARBA" id="ARBA00022989"/>
    </source>
</evidence>
<keyword evidence="3 5" id="KW-1133">Transmembrane helix</keyword>
<dbReference type="GO" id="GO:0005886">
    <property type="term" value="C:plasma membrane"/>
    <property type="evidence" value="ECO:0007669"/>
    <property type="project" value="TreeGrafter"/>
</dbReference>
<dbReference type="PROSITE" id="PS50261">
    <property type="entry name" value="G_PROTEIN_RECEP_F2_4"/>
    <property type="match status" value="1"/>
</dbReference>
<dbReference type="PANTHER" id="PTHR47154:SF2">
    <property type="entry name" value="G-PROTEIN COUPLED RECEPTOR MTH-RELATED"/>
    <property type="match status" value="1"/>
</dbReference>
<gene>
    <name evidence="8" type="ORF">NQ318_019721</name>
</gene>
<dbReference type="PANTHER" id="PTHR47154">
    <property type="entry name" value="G-PROTEIN COUPLED RECEPTOR MTH-RELATED"/>
    <property type="match status" value="1"/>
</dbReference>
<protein>
    <recommendedName>
        <fullName evidence="7">G-protein coupled receptors family 2 profile 2 domain-containing protein</fullName>
    </recommendedName>
</protein>
<feature type="chain" id="PRO_5043855010" description="G-protein coupled receptors family 2 profile 2 domain-containing protein" evidence="6">
    <location>
        <begin position="20"/>
        <end position="508"/>
    </location>
</feature>
<evidence type="ECO:0000256" key="2">
    <source>
        <dbReference type="ARBA" id="ARBA00022692"/>
    </source>
</evidence>
<evidence type="ECO:0000313" key="9">
    <source>
        <dbReference type="Proteomes" id="UP001162162"/>
    </source>
</evidence>
<dbReference type="Proteomes" id="UP001162162">
    <property type="component" value="Unassembled WGS sequence"/>
</dbReference>
<keyword evidence="6" id="KW-0732">Signal</keyword>
<dbReference type="Gene3D" id="1.20.1070.10">
    <property type="entry name" value="Rhodopsin 7-helix transmembrane proteins"/>
    <property type="match status" value="1"/>
</dbReference>
<evidence type="ECO:0000256" key="6">
    <source>
        <dbReference type="SAM" id="SignalP"/>
    </source>
</evidence>
<dbReference type="EMBL" id="JAPWTK010000015">
    <property type="protein sequence ID" value="KAJ8958950.1"/>
    <property type="molecule type" value="Genomic_DNA"/>
</dbReference>
<feature type="transmembrane region" description="Helical" evidence="5">
    <location>
        <begin position="300"/>
        <end position="319"/>
    </location>
</feature>
<feature type="transmembrane region" description="Helical" evidence="5">
    <location>
        <begin position="331"/>
        <end position="355"/>
    </location>
</feature>
<evidence type="ECO:0000256" key="5">
    <source>
        <dbReference type="SAM" id="Phobius"/>
    </source>
</evidence>
<dbReference type="InterPro" id="IPR017981">
    <property type="entry name" value="GPCR_2-like_7TM"/>
</dbReference>
<dbReference type="InterPro" id="IPR000832">
    <property type="entry name" value="GPCR_2_secretin-like"/>
</dbReference>
<proteinExistence type="predicted"/>
<evidence type="ECO:0000313" key="8">
    <source>
        <dbReference type="EMBL" id="KAJ8958950.1"/>
    </source>
</evidence>
<dbReference type="AlphaFoldDB" id="A0AAV8Z6A0"/>
<feature type="transmembrane region" description="Helical" evidence="5">
    <location>
        <begin position="376"/>
        <end position="397"/>
    </location>
</feature>
<dbReference type="InterPro" id="IPR051384">
    <property type="entry name" value="Mth_GPCR"/>
</dbReference>
<feature type="transmembrane region" description="Helical" evidence="5">
    <location>
        <begin position="436"/>
        <end position="454"/>
    </location>
</feature>
<feature type="domain" description="G-protein coupled receptors family 2 profile 2" evidence="7">
    <location>
        <begin position="264"/>
        <end position="508"/>
    </location>
</feature>
<reference evidence="8" key="1">
    <citation type="journal article" date="2023" name="Insect Mol. Biol.">
        <title>Genome sequencing provides insights into the evolution of gene families encoding plant cell wall-degrading enzymes in longhorned beetles.</title>
        <authorList>
            <person name="Shin N.R."/>
            <person name="Okamura Y."/>
            <person name="Kirsch R."/>
            <person name="Pauchet Y."/>
        </authorList>
    </citation>
    <scope>NUCLEOTIDE SEQUENCE</scope>
    <source>
        <strain evidence="8">AMC_N1</strain>
    </source>
</reference>
<evidence type="ECO:0000259" key="7">
    <source>
        <dbReference type="PROSITE" id="PS50261"/>
    </source>
</evidence>
<feature type="transmembrane region" description="Helical" evidence="5">
    <location>
        <begin position="484"/>
        <end position="504"/>
    </location>
</feature>
<keyword evidence="4 5" id="KW-0472">Membrane</keyword>
<evidence type="ECO:0000256" key="1">
    <source>
        <dbReference type="ARBA" id="ARBA00004141"/>
    </source>
</evidence>
<dbReference type="GO" id="GO:0008528">
    <property type="term" value="F:G protein-coupled peptide receptor activity"/>
    <property type="evidence" value="ECO:0007669"/>
    <property type="project" value="TreeGrafter"/>
</dbReference>
<evidence type="ECO:0000256" key="4">
    <source>
        <dbReference type="ARBA" id="ARBA00023136"/>
    </source>
</evidence>
<organism evidence="8 9">
    <name type="scientific">Aromia moschata</name>
    <dbReference type="NCBI Taxonomy" id="1265417"/>
    <lineage>
        <taxon>Eukaryota</taxon>
        <taxon>Metazoa</taxon>
        <taxon>Ecdysozoa</taxon>
        <taxon>Arthropoda</taxon>
        <taxon>Hexapoda</taxon>
        <taxon>Insecta</taxon>
        <taxon>Pterygota</taxon>
        <taxon>Neoptera</taxon>
        <taxon>Endopterygota</taxon>
        <taxon>Coleoptera</taxon>
        <taxon>Polyphaga</taxon>
        <taxon>Cucujiformia</taxon>
        <taxon>Chrysomeloidea</taxon>
        <taxon>Cerambycidae</taxon>
        <taxon>Cerambycinae</taxon>
        <taxon>Callichromatini</taxon>
        <taxon>Aromia</taxon>
    </lineage>
</organism>